<dbReference type="GeneID" id="28847146"/>
<dbReference type="PANTHER" id="PTHR31001">
    <property type="entry name" value="UNCHARACTERIZED TRANSCRIPTIONAL REGULATORY PROTEIN"/>
    <property type="match status" value="1"/>
</dbReference>
<dbReference type="GO" id="GO:0005634">
    <property type="term" value="C:nucleus"/>
    <property type="evidence" value="ECO:0007669"/>
    <property type="project" value="UniProtKB-SubCell"/>
</dbReference>
<keyword evidence="3" id="KW-0472">Membrane</keyword>
<dbReference type="InterPro" id="IPR050613">
    <property type="entry name" value="Sec_Metabolite_Reg"/>
</dbReference>
<dbReference type="RefSeq" id="XP_018147906.1">
    <property type="nucleotide sequence ID" value="XM_018283152.1"/>
</dbReference>
<sequence length="553" mass="62069">MSKRPDDTSQQKKYLADLITKLPPIAQARVLLEHFAVTSHPNCGILHIPSCRNVLEESYRKVGVGGTPSIENLLLLFGIFAGAAFLWSPILLQQLHATRAESKAAFLEYSQLGMSIIDNIVQPLTPSTIALAAMTNLHYVTAHARGLSDNAVALRMKCYAMARILQIDRMDTAKVREERKRRGCSIVETEIQRRIWWNLVGSDWLNAFSGGPNDGTYSLQPRYMCVRLPANIDDKDLTEHMVESDIPLSIPSDMSAFIQRAKISAVCREVVDSLPSQFDDAAEPDYEAVLQMDQKFRAYQANLPTFFRLDPESVEKSKDTCRERPLIALQRVGVNFSVHIRLCRLHRPYHLEGLTNPKYTYSYKACIHEAQRVLELRRAMDECAPLGMNPARSWIVMQHVSIAALILATEVSFNPSAPNAEDRKAKVLATCELLEKSIEESGSIMDGVQRNMQVLISTLQRKRPQSFSHHNTLQRIESNHGQPNGVMAMETDGEAAQPAAAASVGNAIANDGFIGEMDTDQTNWDQLWKDFIDIAPELDTTQWDLLFEDVQSF</sequence>
<keyword evidence="3" id="KW-1133">Transmembrane helix</keyword>
<dbReference type="CDD" id="cd12148">
    <property type="entry name" value="fungal_TF_MHR"/>
    <property type="match status" value="1"/>
</dbReference>
<evidence type="ECO:0000313" key="4">
    <source>
        <dbReference type="EMBL" id="OAQ71369.1"/>
    </source>
</evidence>
<dbReference type="Proteomes" id="UP000078397">
    <property type="component" value="Unassembled WGS sequence"/>
</dbReference>
<keyword evidence="5" id="KW-1185">Reference proteome</keyword>
<comment type="subcellular location">
    <subcellularLocation>
        <location evidence="1">Nucleus</location>
    </subcellularLocation>
</comment>
<dbReference type="AlphaFoldDB" id="A0A179G2D9"/>
<comment type="caution">
    <text evidence="4">The sequence shown here is derived from an EMBL/GenBank/DDBJ whole genome shotgun (WGS) entry which is preliminary data.</text>
</comment>
<name>A0A179G2D9_METCM</name>
<dbReference type="EMBL" id="LSBJ02000002">
    <property type="protein sequence ID" value="OAQ71369.1"/>
    <property type="molecule type" value="Genomic_DNA"/>
</dbReference>
<evidence type="ECO:0000313" key="5">
    <source>
        <dbReference type="Proteomes" id="UP000078397"/>
    </source>
</evidence>
<evidence type="ECO:0000256" key="3">
    <source>
        <dbReference type="SAM" id="Phobius"/>
    </source>
</evidence>
<proteinExistence type="predicted"/>
<keyword evidence="3" id="KW-0812">Transmembrane</keyword>
<dbReference type="KEGG" id="pchm:VFPPC_03676"/>
<keyword evidence="2" id="KW-0539">Nucleus</keyword>
<protein>
    <submittedName>
        <fullName evidence="4">C6 zinc finger domain-containing protein</fullName>
    </submittedName>
</protein>
<organism evidence="4 5">
    <name type="scientific">Pochonia chlamydosporia 170</name>
    <dbReference type="NCBI Taxonomy" id="1380566"/>
    <lineage>
        <taxon>Eukaryota</taxon>
        <taxon>Fungi</taxon>
        <taxon>Dikarya</taxon>
        <taxon>Ascomycota</taxon>
        <taxon>Pezizomycotina</taxon>
        <taxon>Sordariomycetes</taxon>
        <taxon>Hypocreomycetidae</taxon>
        <taxon>Hypocreales</taxon>
        <taxon>Clavicipitaceae</taxon>
        <taxon>Pochonia</taxon>
    </lineage>
</organism>
<accession>A0A179G2D9</accession>
<evidence type="ECO:0000256" key="2">
    <source>
        <dbReference type="ARBA" id="ARBA00023242"/>
    </source>
</evidence>
<feature type="transmembrane region" description="Helical" evidence="3">
    <location>
        <begin position="73"/>
        <end position="92"/>
    </location>
</feature>
<dbReference type="OrthoDB" id="3014581at2759"/>
<reference evidence="4 5" key="1">
    <citation type="journal article" date="2016" name="PLoS Pathog.">
        <title>Biosynthesis of antibiotic leucinostatins in bio-control fungus Purpureocillium lilacinum and their inhibition on phytophthora revealed by genome mining.</title>
        <authorList>
            <person name="Wang G."/>
            <person name="Liu Z."/>
            <person name="Lin R."/>
            <person name="Li E."/>
            <person name="Mao Z."/>
            <person name="Ling J."/>
            <person name="Yang Y."/>
            <person name="Yin W.B."/>
            <person name="Xie B."/>
        </authorList>
    </citation>
    <scope>NUCLEOTIDE SEQUENCE [LARGE SCALE GENOMIC DNA]</scope>
    <source>
        <strain evidence="4">170</strain>
    </source>
</reference>
<dbReference type="PANTHER" id="PTHR31001:SF90">
    <property type="entry name" value="CENTROMERE DNA-BINDING PROTEIN COMPLEX CBF3 SUBUNIT B"/>
    <property type="match status" value="1"/>
</dbReference>
<gene>
    <name evidence="4" type="ORF">VFPPC_03676</name>
</gene>
<dbReference type="STRING" id="1380566.A0A179G2D9"/>
<evidence type="ECO:0000256" key="1">
    <source>
        <dbReference type="ARBA" id="ARBA00004123"/>
    </source>
</evidence>